<feature type="compositionally biased region" description="Low complexity" evidence="2">
    <location>
        <begin position="34"/>
        <end position="59"/>
    </location>
</feature>
<dbReference type="VEuPathDB" id="FungiDB:LCOR_02520.1"/>
<organism evidence="3 4">
    <name type="scientific">Lichtheimia corymbifera JMRC:FSU:9682</name>
    <dbReference type="NCBI Taxonomy" id="1263082"/>
    <lineage>
        <taxon>Eukaryota</taxon>
        <taxon>Fungi</taxon>
        <taxon>Fungi incertae sedis</taxon>
        <taxon>Mucoromycota</taxon>
        <taxon>Mucoromycotina</taxon>
        <taxon>Mucoromycetes</taxon>
        <taxon>Mucorales</taxon>
        <taxon>Lichtheimiaceae</taxon>
        <taxon>Lichtheimia</taxon>
    </lineage>
</organism>
<dbReference type="Pfam" id="PF04908">
    <property type="entry name" value="SH3BGR"/>
    <property type="match status" value="1"/>
</dbReference>
<feature type="compositionally biased region" description="Low complexity" evidence="2">
    <location>
        <begin position="617"/>
        <end position="626"/>
    </location>
</feature>
<comment type="caution">
    <text evidence="3">The sequence shown here is derived from an EMBL/GenBank/DDBJ whole genome shotgun (WGS) entry which is preliminary data.</text>
</comment>
<feature type="region of interest" description="Disordered" evidence="2">
    <location>
        <begin position="169"/>
        <end position="208"/>
    </location>
</feature>
<evidence type="ECO:0000256" key="2">
    <source>
        <dbReference type="SAM" id="MobiDB-lite"/>
    </source>
</evidence>
<feature type="region of interest" description="Disordered" evidence="2">
    <location>
        <begin position="1"/>
        <end position="151"/>
    </location>
</feature>
<evidence type="ECO:0000313" key="3">
    <source>
        <dbReference type="EMBL" id="CDH50830.1"/>
    </source>
</evidence>
<gene>
    <name evidence="3" type="ORF">LCOR_02520.1</name>
</gene>
<comment type="similarity">
    <text evidence="1">Belongs to the SH3BGR family.</text>
</comment>
<protein>
    <submittedName>
        <fullName evidence="3">Uncharacterized protein</fullName>
    </submittedName>
</protein>
<dbReference type="Proteomes" id="UP000027586">
    <property type="component" value="Unassembled WGS sequence"/>
</dbReference>
<dbReference type="InterPro" id="IPR036249">
    <property type="entry name" value="Thioredoxin-like_sf"/>
</dbReference>
<feature type="region of interest" description="Disordered" evidence="2">
    <location>
        <begin position="606"/>
        <end position="634"/>
    </location>
</feature>
<dbReference type="SUPFAM" id="SSF52833">
    <property type="entry name" value="Thioredoxin-like"/>
    <property type="match status" value="1"/>
</dbReference>
<dbReference type="Gene3D" id="3.40.30.10">
    <property type="entry name" value="Glutaredoxin"/>
    <property type="match status" value="1"/>
</dbReference>
<dbReference type="PANTHER" id="PTHR12232:SF0">
    <property type="entry name" value="THIOREDOXIN DOMAIN-CONTAINING PROTEIN"/>
    <property type="match status" value="1"/>
</dbReference>
<dbReference type="InterPro" id="IPR051033">
    <property type="entry name" value="SH3BGR"/>
</dbReference>
<feature type="compositionally biased region" description="Polar residues" evidence="2">
    <location>
        <begin position="116"/>
        <end position="136"/>
    </location>
</feature>
<evidence type="ECO:0000256" key="1">
    <source>
        <dbReference type="ARBA" id="ARBA00007764"/>
    </source>
</evidence>
<dbReference type="EMBL" id="CBTN010000008">
    <property type="protein sequence ID" value="CDH50830.1"/>
    <property type="molecule type" value="Genomic_DNA"/>
</dbReference>
<feature type="compositionally biased region" description="Basic residues" evidence="2">
    <location>
        <begin position="441"/>
        <end position="451"/>
    </location>
</feature>
<sequence>MVYHPKQLDPSVDVGSPKPTRLRQPTAVKRSVHAPPASSSSPNTKRTSSRMTPPNNNTTRTRRPMEKKNTRQQPALNKSIPTMPKANAPNRQRPTHSPHARSPPAPSKRGGYKPPNHTTQLPAPRSPATTQKSLSPVAQMREQYDKLKLQNNQNMDVIAQQQDELRKLKDQLAQQQQPATPPPEVKQPSNNNNNHALKDAKDNETTTTENQLHELEQQIMKRDEELKQLRLELKQQHDALVKDDHRLALEKREKDLQQREEMLKQSQNSHVEQLNQLKVENKQALQRLTEKEKELKTLQDKVAPEIAALNEQLEQQKQKHQQSLRQYETIVDEKNQLLQEHQTTLKELQEAHQNEISKLQADQIKNILLLKQRHAKEMADIKARLEEAESKLLNNNKDDTDQKMEEQLERVLKEFEQAEHSHPVQQHDDNNKMQHAAGSKSSHHHHHHHNSKQQQPWTSRFLPTEAVSWPAPQPLSILRKTNNAYSQQIQSSAYDDDDDDALPDLIPSDHTKIQLYISSVSGSPLVKRHQDTIQQLLKNNNIPFQVVDVATSKMAVEHMKRYGNNRSSEGHVPQVFVGGEYRGEYEDILQHAENGTLETLLKPESKVQDSTMEGTQTSTTSSSSSSWQYPVDDDDDDEYLLKELEKELCNGKQIDIDSL</sequence>
<dbReference type="OrthoDB" id="9932926at2759"/>
<dbReference type="STRING" id="1263082.A0A068RM62"/>
<dbReference type="InterPro" id="IPR006993">
    <property type="entry name" value="Glut_rich_SH3-bd"/>
</dbReference>
<feature type="compositionally biased region" description="Polar residues" evidence="2">
    <location>
        <begin position="71"/>
        <end position="80"/>
    </location>
</feature>
<reference evidence="3" key="1">
    <citation type="submission" date="2013-08" db="EMBL/GenBank/DDBJ databases">
        <title>Gene expansion shapes genome architecture in the human pathogen Lichtheimia corymbifera: an evolutionary genomics analysis in the ancient terrestrial Mucorales (Mucoromycotina).</title>
        <authorList>
            <person name="Schwartze V.U."/>
            <person name="Winter S."/>
            <person name="Shelest E."/>
            <person name="Marcet-Houben M."/>
            <person name="Horn F."/>
            <person name="Wehner S."/>
            <person name="Hoffmann K."/>
            <person name="Riege K."/>
            <person name="Sammeth M."/>
            <person name="Nowrousian M."/>
            <person name="Valiante V."/>
            <person name="Linde J."/>
            <person name="Jacobsen I.D."/>
            <person name="Marz M."/>
            <person name="Brakhage A.A."/>
            <person name="Gabaldon T."/>
            <person name="Bocker S."/>
            <person name="Voigt K."/>
        </authorList>
    </citation>
    <scope>NUCLEOTIDE SEQUENCE [LARGE SCALE GENOMIC DNA]</scope>
    <source>
        <strain evidence="3">FSU 9682</strain>
    </source>
</reference>
<name>A0A068RM62_9FUNG</name>
<keyword evidence="4" id="KW-1185">Reference proteome</keyword>
<proteinExistence type="inferred from homology"/>
<feature type="compositionally biased region" description="Basic and acidic residues" evidence="2">
    <location>
        <begin position="418"/>
        <end position="432"/>
    </location>
</feature>
<evidence type="ECO:0000313" key="4">
    <source>
        <dbReference type="Proteomes" id="UP000027586"/>
    </source>
</evidence>
<dbReference type="PANTHER" id="PTHR12232">
    <property type="entry name" value="SH3 DOMAIN-BINDING GLUTAMIC ACID-RICH-LIKE PROTEIN"/>
    <property type="match status" value="1"/>
</dbReference>
<dbReference type="PROSITE" id="PS51354">
    <property type="entry name" value="GLUTAREDOXIN_2"/>
    <property type="match status" value="1"/>
</dbReference>
<dbReference type="AlphaFoldDB" id="A0A068RM62"/>
<feature type="region of interest" description="Disordered" evidence="2">
    <location>
        <begin position="418"/>
        <end position="457"/>
    </location>
</feature>
<dbReference type="GO" id="GO:0005737">
    <property type="term" value="C:cytoplasm"/>
    <property type="evidence" value="ECO:0007669"/>
    <property type="project" value="TreeGrafter"/>
</dbReference>
<accession>A0A068RM62</accession>